<keyword evidence="2" id="KW-1185">Reference proteome</keyword>
<protein>
    <submittedName>
        <fullName evidence="1">Uncharacterized protein</fullName>
    </submittedName>
</protein>
<dbReference type="EMBL" id="SNXK01000003">
    <property type="protein sequence ID" value="TDP38477.1"/>
    <property type="molecule type" value="Genomic_DNA"/>
</dbReference>
<organism evidence="1 2">
    <name type="scientific">Nocardia ignorata</name>
    <dbReference type="NCBI Taxonomy" id="145285"/>
    <lineage>
        <taxon>Bacteria</taxon>
        <taxon>Bacillati</taxon>
        <taxon>Actinomycetota</taxon>
        <taxon>Actinomycetes</taxon>
        <taxon>Mycobacteriales</taxon>
        <taxon>Nocardiaceae</taxon>
        <taxon>Nocardia</taxon>
    </lineage>
</organism>
<dbReference type="AlphaFoldDB" id="A0A4R6PK04"/>
<accession>A0A4R6PK04</accession>
<evidence type="ECO:0000313" key="2">
    <source>
        <dbReference type="Proteomes" id="UP000295087"/>
    </source>
</evidence>
<reference evidence="1 2" key="1">
    <citation type="submission" date="2019-03" db="EMBL/GenBank/DDBJ databases">
        <title>Genomic Encyclopedia of Type Strains, Phase IV (KMG-IV): sequencing the most valuable type-strain genomes for metagenomic binning, comparative biology and taxonomic classification.</title>
        <authorList>
            <person name="Goeker M."/>
        </authorList>
    </citation>
    <scope>NUCLEOTIDE SEQUENCE [LARGE SCALE GENOMIC DNA]</scope>
    <source>
        <strain evidence="1 2">DSM 44496</strain>
    </source>
</reference>
<dbReference type="InterPro" id="IPR058702">
    <property type="entry name" value="MafI2-like"/>
</dbReference>
<dbReference type="Pfam" id="PF26541">
    <property type="entry name" value="MafI2"/>
    <property type="match status" value="1"/>
</dbReference>
<proteinExistence type="predicted"/>
<comment type="caution">
    <text evidence="1">The sequence shown here is derived from an EMBL/GenBank/DDBJ whole genome shotgun (WGS) entry which is preliminary data.</text>
</comment>
<dbReference type="Proteomes" id="UP000295087">
    <property type="component" value="Unassembled WGS sequence"/>
</dbReference>
<evidence type="ECO:0000313" key="1">
    <source>
        <dbReference type="EMBL" id="TDP38477.1"/>
    </source>
</evidence>
<name>A0A4R6PK04_NOCIG</name>
<gene>
    <name evidence="1" type="ORF">DFR75_103134</name>
</gene>
<sequence length="108" mass="11974">MSVPTPIVRQPDPSRGDVVLSVNRALWHEVSAAVRAVFCKAEDGVISIRFVVEGAITDDDRDSTSCVAAEVIADFPDHRVDESIERLDPPTRVTMPPGWHLVFHRREG</sequence>